<reference evidence="18 19" key="1">
    <citation type="journal article" date="2018" name="Elife">
        <title>Functional genomics of lipid metabolism in the oleaginous yeast Rhodosporidium toruloides.</title>
        <authorList>
            <person name="Coradetti S.T."/>
            <person name="Pinel D."/>
            <person name="Geiselman G."/>
            <person name="Ito M."/>
            <person name="Mondo S."/>
            <person name="Reilly M.C."/>
            <person name="Cheng Y.F."/>
            <person name="Bauer S."/>
            <person name="Grigoriev I."/>
            <person name="Gladden J.M."/>
            <person name="Simmons B.A."/>
            <person name="Brem R."/>
            <person name="Arkin A.P."/>
            <person name="Skerker J.M."/>
        </authorList>
    </citation>
    <scope>NUCLEOTIDE SEQUENCE [LARGE SCALE GENOMIC DNA]</scope>
    <source>
        <strain evidence="18 19">NBRC 0880</strain>
    </source>
</reference>
<dbReference type="Gene3D" id="3.40.50.300">
    <property type="entry name" value="P-loop containing nucleotide triphosphate hydrolases"/>
    <property type="match status" value="2"/>
</dbReference>
<dbReference type="SUPFAM" id="SSF52540">
    <property type="entry name" value="P-loop containing nucleoside triphosphate hydrolases"/>
    <property type="match status" value="1"/>
</dbReference>
<evidence type="ECO:0000256" key="12">
    <source>
        <dbReference type="ARBA" id="ARBA00023204"/>
    </source>
</evidence>
<sequence length="1351" mass="154581">MSSLDKLAIRGIRSFDSNEISVMQFYSPLTVIVGHNGSGKTTIIECLKYATTGDLPPGSKGGAWIHDPAIAGTSEVKAQVKLRFNNLRKEKMLVERRLQVTKKKTASGLSMKTLEGVISYADADQVDKKKRQTLSTKCANIDEEVPTQLGVSKAILQNVIFCHQEESNWPLSEPAALKKKFDDIFEATDYTKVLDEIKRIRKDQNIDIKVDKEKLAALKTDRDRAFRLRENLKKVSTQISVKQATYDELEEKIAKLVESNKKFFTQASKYQDIIGRVDTLRERRKIHEENLNNLLNGVKQLPDSEHELKTKIENHEADLDKARSEREATKQELGDEQDTLANFERKRSAAQTTHGRLLALKQRHQAMLEARKSLIRELSEKHEIPGYDHELNEREMQEFEEKMEDVIVSQQRKIEKIKSEARATENKYQDEIQALKSARAADERAKASIADQIRAADTRIANISRQLDATTTTVADIMYQESLLAEEKERRQKVEDQIKTANYTQQLRDKAREAKDLEERRDALHNELAGLNAQANTRARLQLRRTERKRKDEAIASLIDKSAASFRKFAKADPQRESMEAQVSALVQTLDQDVTFAERASRDAARELQNIETSVSIAKKKIKDLKQAAEGEDVCSSPFPRLYLPVLRLQMPRPRLRTACAGSTRRRRPCRRRLRRRRKSSLRSPRATVSAGVREASLTGESSRREVSDFASIQKFYDRILNGAKKNHVCLGCDRSVSRDELPDLERYVMRRKEKAPQELRQAQQDMKTWTKQLDDLKRLVPIEVNFNRITKEELPAAETSASQQEEKLVPARQKAEETNAQLNELKDKSRDLQSLRKAATEVTRLHREAEDVESEIGKLESELSATGSTATSEEIQEQLSQLGEQIRAVKAATEKVRAEQQSTTNTLQTLSTSIHQREMDLSKKRQEVRDKETLEQRQNDAREEIAKLEKQSKELDKRLSDAITPIRQKEGELATIRADFTRDEAAASRQLQVFNKSAEQLDSNKREIRSYESRGGDAELQKCERELKQHENVIGDMKTRIANLQAQVSQIDKMLADSQAVLRNLQDNLRLRSEKRSLESIDSQIDELDEDGARKAYRKFETDYNEQRRKQTEMQAEQARLGGEIQSMTNDRKEKEEELNTEYKDIDEKYRRELINLKTAEMANQDLEKLQKALDGAIMRFHGLKMREINETIADLWTKTYQGTDIDKIMIKADSEGKTTGAARSYNYRVVMFKDQTEMDMRGRCSAGQKVLASIIIRLALAESFSVNCGIMALDEPTTNLDQDNIKALASSLAELIQERKGQSNFQLIVITHDENFLQEIGSSGVLDKYWRVSRGEGGQVSTIERQRLN</sequence>
<evidence type="ECO:0000256" key="3">
    <source>
        <dbReference type="ARBA" id="ARBA00004286"/>
    </source>
</evidence>
<dbReference type="Pfam" id="PF13476">
    <property type="entry name" value="AAA_23"/>
    <property type="match status" value="1"/>
</dbReference>
<dbReference type="OrthoDB" id="18797at2759"/>
<dbReference type="Pfam" id="PF13558">
    <property type="entry name" value="SbcC_Walker_B"/>
    <property type="match status" value="1"/>
</dbReference>
<dbReference type="GO" id="GO:0016887">
    <property type="term" value="F:ATP hydrolysis activity"/>
    <property type="evidence" value="ECO:0007669"/>
    <property type="project" value="InterPro"/>
</dbReference>
<evidence type="ECO:0000256" key="4">
    <source>
        <dbReference type="ARBA" id="ARBA00009439"/>
    </source>
</evidence>
<dbReference type="GO" id="GO:0000722">
    <property type="term" value="P:telomere maintenance via recombination"/>
    <property type="evidence" value="ECO:0007669"/>
    <property type="project" value="TreeGrafter"/>
</dbReference>
<evidence type="ECO:0000256" key="6">
    <source>
        <dbReference type="ARBA" id="ARBA00022454"/>
    </source>
</evidence>
<dbReference type="PANTHER" id="PTHR18867:SF12">
    <property type="entry name" value="DNA REPAIR PROTEIN RAD50"/>
    <property type="match status" value="1"/>
</dbReference>
<evidence type="ECO:0000313" key="19">
    <source>
        <dbReference type="Proteomes" id="UP000239560"/>
    </source>
</evidence>
<feature type="coiled-coil region" evidence="15">
    <location>
        <begin position="484"/>
        <end position="534"/>
    </location>
</feature>
<feature type="compositionally biased region" description="Basic and acidic residues" evidence="16">
    <location>
        <begin position="315"/>
        <end position="333"/>
    </location>
</feature>
<evidence type="ECO:0000259" key="17">
    <source>
        <dbReference type="Pfam" id="PF13476"/>
    </source>
</evidence>
<comment type="similarity">
    <text evidence="4">Belongs to the SMC family. RAD50 subfamily.</text>
</comment>
<evidence type="ECO:0000256" key="5">
    <source>
        <dbReference type="ARBA" id="ARBA00017893"/>
    </source>
</evidence>
<evidence type="ECO:0000256" key="8">
    <source>
        <dbReference type="ARBA" id="ARBA00022763"/>
    </source>
</evidence>
<dbReference type="GO" id="GO:0051880">
    <property type="term" value="F:G-quadruplex DNA binding"/>
    <property type="evidence" value="ECO:0007669"/>
    <property type="project" value="TreeGrafter"/>
</dbReference>
<evidence type="ECO:0000256" key="1">
    <source>
        <dbReference type="ARBA" id="ARBA00001947"/>
    </source>
</evidence>
<keyword evidence="12" id="KW-0234">DNA repair</keyword>
<organism evidence="18 19">
    <name type="scientific">Rhodotorula toruloides</name>
    <name type="common">Yeast</name>
    <name type="synonym">Rhodosporidium toruloides</name>
    <dbReference type="NCBI Taxonomy" id="5286"/>
    <lineage>
        <taxon>Eukaryota</taxon>
        <taxon>Fungi</taxon>
        <taxon>Dikarya</taxon>
        <taxon>Basidiomycota</taxon>
        <taxon>Pucciniomycotina</taxon>
        <taxon>Microbotryomycetes</taxon>
        <taxon>Sporidiobolales</taxon>
        <taxon>Sporidiobolaceae</taxon>
        <taxon>Rhodotorula</taxon>
    </lineage>
</organism>
<feature type="region of interest" description="Disordered" evidence="16">
    <location>
        <begin position="315"/>
        <end position="334"/>
    </location>
</feature>
<dbReference type="InterPro" id="IPR027417">
    <property type="entry name" value="P-loop_NTPase"/>
</dbReference>
<dbReference type="GO" id="GO:0000794">
    <property type="term" value="C:condensed nuclear chromosome"/>
    <property type="evidence" value="ECO:0007669"/>
    <property type="project" value="TreeGrafter"/>
</dbReference>
<dbReference type="FunFam" id="3.40.50.300:FF:000947">
    <property type="entry name" value="DNA repair protein RAD50"/>
    <property type="match status" value="1"/>
</dbReference>
<dbReference type="GO" id="GO:0003691">
    <property type="term" value="F:double-stranded telomeric DNA binding"/>
    <property type="evidence" value="ECO:0007669"/>
    <property type="project" value="TreeGrafter"/>
</dbReference>
<dbReference type="EMBL" id="LCTV02000014">
    <property type="protein sequence ID" value="PRQ70644.1"/>
    <property type="molecule type" value="Genomic_DNA"/>
</dbReference>
<evidence type="ECO:0000256" key="15">
    <source>
        <dbReference type="SAM" id="Coils"/>
    </source>
</evidence>
<keyword evidence="10" id="KW-0862">Zinc</keyword>
<feature type="region of interest" description="Disordered" evidence="16">
    <location>
        <begin position="1103"/>
        <end position="1140"/>
    </location>
</feature>
<feature type="compositionally biased region" description="Basic and acidic residues" evidence="16">
    <location>
        <begin position="805"/>
        <end position="817"/>
    </location>
</feature>
<feature type="coiled-coil region" evidence="15">
    <location>
        <begin position="1021"/>
        <end position="1048"/>
    </location>
</feature>
<dbReference type="GO" id="GO:0030870">
    <property type="term" value="C:Mre11 complex"/>
    <property type="evidence" value="ECO:0007669"/>
    <property type="project" value="TreeGrafter"/>
</dbReference>
<evidence type="ECO:0000256" key="16">
    <source>
        <dbReference type="SAM" id="MobiDB-lite"/>
    </source>
</evidence>
<name>A0A2S9ZY21_RHOTO</name>
<dbReference type="GO" id="GO:0007004">
    <property type="term" value="P:telomere maintenance via telomerase"/>
    <property type="evidence" value="ECO:0007669"/>
    <property type="project" value="TreeGrafter"/>
</dbReference>
<evidence type="ECO:0000256" key="10">
    <source>
        <dbReference type="ARBA" id="ARBA00022833"/>
    </source>
</evidence>
<evidence type="ECO:0000313" key="18">
    <source>
        <dbReference type="EMBL" id="PRQ70644.1"/>
    </source>
</evidence>
<feature type="domain" description="Rad50/SbcC-type AAA" evidence="17">
    <location>
        <begin position="6"/>
        <end position="220"/>
    </location>
</feature>
<accession>A0A2S9ZY21</accession>
<protein>
    <recommendedName>
        <fullName evidence="5">DNA repair protein RAD50</fullName>
    </recommendedName>
</protein>
<dbReference type="GO" id="GO:0006302">
    <property type="term" value="P:double-strand break repair"/>
    <property type="evidence" value="ECO:0007669"/>
    <property type="project" value="InterPro"/>
</dbReference>
<dbReference type="FunFam" id="3.40.50.300:FF:001195">
    <property type="entry name" value="DNA repair protein rad50"/>
    <property type="match status" value="1"/>
</dbReference>
<feature type="coiled-coil region" evidence="15">
    <location>
        <begin position="400"/>
        <end position="438"/>
    </location>
</feature>
<evidence type="ECO:0000256" key="2">
    <source>
        <dbReference type="ARBA" id="ARBA00004123"/>
    </source>
</evidence>
<keyword evidence="11 15" id="KW-0175">Coiled coil</keyword>
<proteinExistence type="inferred from homology"/>
<dbReference type="InterPro" id="IPR038729">
    <property type="entry name" value="Rad50/SbcC_AAA"/>
</dbReference>
<keyword evidence="6" id="KW-0158">Chromosome</keyword>
<feature type="compositionally biased region" description="Basic and acidic residues" evidence="16">
    <location>
        <begin position="1131"/>
        <end position="1140"/>
    </location>
</feature>
<feature type="region of interest" description="Disordered" evidence="16">
    <location>
        <begin position="796"/>
        <end position="817"/>
    </location>
</feature>
<keyword evidence="9" id="KW-0378">Hydrolase</keyword>
<dbReference type="Proteomes" id="UP000239560">
    <property type="component" value="Unassembled WGS sequence"/>
</dbReference>
<keyword evidence="7" id="KW-0479">Metal-binding</keyword>
<comment type="subcellular location">
    <subcellularLocation>
        <location evidence="3">Chromosome</location>
    </subcellularLocation>
    <subcellularLocation>
        <location evidence="2">Nucleus</location>
    </subcellularLocation>
</comment>
<keyword evidence="13" id="KW-0539">Nucleus</keyword>
<feature type="region of interest" description="Disordered" evidence="16">
    <location>
        <begin position="659"/>
        <end position="697"/>
    </location>
</feature>
<evidence type="ECO:0000256" key="13">
    <source>
        <dbReference type="ARBA" id="ARBA00023242"/>
    </source>
</evidence>
<gene>
    <name evidence="18" type="ORF">AAT19DRAFT_10801</name>
</gene>
<keyword evidence="8" id="KW-0227">DNA damage</keyword>
<evidence type="ECO:0000256" key="11">
    <source>
        <dbReference type="ARBA" id="ARBA00023054"/>
    </source>
</evidence>
<evidence type="ECO:0000256" key="7">
    <source>
        <dbReference type="ARBA" id="ARBA00022723"/>
    </source>
</evidence>
<evidence type="ECO:0000256" key="9">
    <source>
        <dbReference type="ARBA" id="ARBA00022801"/>
    </source>
</evidence>
<feature type="region of interest" description="Disordered" evidence="16">
    <location>
        <begin position="914"/>
        <end position="938"/>
    </location>
</feature>
<dbReference type="GO" id="GO:0046872">
    <property type="term" value="F:metal ion binding"/>
    <property type="evidence" value="ECO:0007669"/>
    <property type="project" value="UniProtKB-KW"/>
</dbReference>
<feature type="compositionally biased region" description="Basic residues" evidence="16">
    <location>
        <begin position="664"/>
        <end position="681"/>
    </location>
</feature>
<comment type="catalytic activity">
    <reaction evidence="14">
        <text>ATP + H2O = ADP + phosphate + H(+)</text>
        <dbReference type="Rhea" id="RHEA:13065"/>
        <dbReference type="ChEBI" id="CHEBI:15377"/>
        <dbReference type="ChEBI" id="CHEBI:15378"/>
        <dbReference type="ChEBI" id="CHEBI:30616"/>
        <dbReference type="ChEBI" id="CHEBI:43474"/>
        <dbReference type="ChEBI" id="CHEBI:456216"/>
    </reaction>
</comment>
<comment type="caution">
    <text evidence="18">The sequence shown here is derived from an EMBL/GenBank/DDBJ whole genome shotgun (WGS) entry which is preliminary data.</text>
</comment>
<dbReference type="GO" id="GO:0070192">
    <property type="term" value="P:chromosome organization involved in meiotic cell cycle"/>
    <property type="evidence" value="ECO:0007669"/>
    <property type="project" value="TreeGrafter"/>
</dbReference>
<feature type="compositionally biased region" description="Basic and acidic residues" evidence="16">
    <location>
        <begin position="916"/>
        <end position="938"/>
    </location>
</feature>
<evidence type="ECO:0000256" key="14">
    <source>
        <dbReference type="ARBA" id="ARBA00049360"/>
    </source>
</evidence>
<dbReference type="PANTHER" id="PTHR18867">
    <property type="entry name" value="RAD50"/>
    <property type="match status" value="1"/>
</dbReference>
<dbReference type="GO" id="GO:0043047">
    <property type="term" value="F:single-stranded telomeric DNA binding"/>
    <property type="evidence" value="ECO:0007669"/>
    <property type="project" value="TreeGrafter"/>
</dbReference>
<feature type="compositionally biased region" description="Basic and acidic residues" evidence="16">
    <location>
        <begin position="1103"/>
        <end position="1113"/>
    </location>
</feature>
<comment type="cofactor">
    <cofactor evidence="1">
        <name>Zn(2+)</name>
        <dbReference type="ChEBI" id="CHEBI:29105"/>
    </cofactor>
</comment>